<evidence type="ECO:0000313" key="3">
    <source>
        <dbReference type="Proteomes" id="UP000637788"/>
    </source>
</evidence>
<feature type="transmembrane region" description="Helical" evidence="1">
    <location>
        <begin position="22"/>
        <end position="42"/>
    </location>
</feature>
<dbReference type="RefSeq" id="WP_189321922.1">
    <property type="nucleotide sequence ID" value="NZ_BMPQ01000005.1"/>
</dbReference>
<keyword evidence="1" id="KW-0472">Membrane</keyword>
<reference evidence="2" key="2">
    <citation type="submission" date="2020-09" db="EMBL/GenBank/DDBJ databases">
        <authorList>
            <person name="Sun Q."/>
            <person name="Ohkuma M."/>
        </authorList>
    </citation>
    <scope>NUCLEOTIDE SEQUENCE</scope>
    <source>
        <strain evidence="2">JCM 3035</strain>
    </source>
</reference>
<reference evidence="2" key="1">
    <citation type="journal article" date="2014" name="Int. J. Syst. Evol. Microbiol.">
        <title>Complete genome sequence of Corynebacterium casei LMG S-19264T (=DSM 44701T), isolated from a smear-ripened cheese.</title>
        <authorList>
            <consortium name="US DOE Joint Genome Institute (JGI-PGF)"/>
            <person name="Walter F."/>
            <person name="Albersmeier A."/>
            <person name="Kalinowski J."/>
            <person name="Ruckert C."/>
        </authorList>
    </citation>
    <scope>NUCLEOTIDE SEQUENCE</scope>
    <source>
        <strain evidence="2">JCM 3035</strain>
    </source>
</reference>
<dbReference type="InterPro" id="IPR057702">
    <property type="entry name" value="DUF7942"/>
</dbReference>
<evidence type="ECO:0000313" key="2">
    <source>
        <dbReference type="EMBL" id="GGK63018.1"/>
    </source>
</evidence>
<name>A0A917QQD9_9ACTN</name>
<dbReference type="Proteomes" id="UP000637788">
    <property type="component" value="Unassembled WGS sequence"/>
</dbReference>
<dbReference type="AlphaFoldDB" id="A0A917QQD9"/>
<gene>
    <name evidence="2" type="ORF">GCM10010094_24830</name>
</gene>
<accession>A0A917QQD9</accession>
<evidence type="ECO:0000256" key="1">
    <source>
        <dbReference type="SAM" id="Phobius"/>
    </source>
</evidence>
<comment type="caution">
    <text evidence="2">The sequence shown here is derived from an EMBL/GenBank/DDBJ whole genome shotgun (WGS) entry which is preliminary data.</text>
</comment>
<protein>
    <submittedName>
        <fullName evidence="2">Uncharacterized protein</fullName>
    </submittedName>
</protein>
<proteinExistence type="predicted"/>
<organism evidence="2 3">
    <name type="scientific">Streptomyces flaveus</name>
    <dbReference type="NCBI Taxonomy" id="66370"/>
    <lineage>
        <taxon>Bacteria</taxon>
        <taxon>Bacillati</taxon>
        <taxon>Actinomycetota</taxon>
        <taxon>Actinomycetes</taxon>
        <taxon>Kitasatosporales</taxon>
        <taxon>Streptomycetaceae</taxon>
        <taxon>Streptomyces</taxon>
        <taxon>Streptomyces aurantiacus group</taxon>
    </lineage>
</organism>
<dbReference type="Pfam" id="PF25637">
    <property type="entry name" value="DUF7942"/>
    <property type="match status" value="1"/>
</dbReference>
<keyword evidence="3" id="KW-1185">Reference proteome</keyword>
<dbReference type="EMBL" id="BMPQ01000005">
    <property type="protein sequence ID" value="GGK63018.1"/>
    <property type="molecule type" value="Genomic_DNA"/>
</dbReference>
<feature type="transmembrane region" description="Helical" evidence="1">
    <location>
        <begin position="49"/>
        <end position="68"/>
    </location>
</feature>
<dbReference type="NCBIfam" id="NF046119">
    <property type="entry name" value="memb_SCO4225"/>
    <property type="match status" value="1"/>
</dbReference>
<sequence length="108" mass="11317">MAASSHSLIQTLRHNLVNPASLGYLALVAAVGVWVGVDTLFVEHVDASFAAVWLFVVTAPTSFLFLALPGALPFIGVAVGAVTQAFALGAAYRWFQGWSTQRAGISNA</sequence>
<feature type="transmembrane region" description="Helical" evidence="1">
    <location>
        <begin position="74"/>
        <end position="95"/>
    </location>
</feature>
<keyword evidence="1" id="KW-1133">Transmembrane helix</keyword>
<keyword evidence="1" id="KW-0812">Transmembrane</keyword>